<evidence type="ECO:0000256" key="1">
    <source>
        <dbReference type="SAM" id="MobiDB-lite"/>
    </source>
</evidence>
<dbReference type="Pfam" id="PF08646">
    <property type="entry name" value="Rep_fac-A_C"/>
    <property type="match status" value="1"/>
</dbReference>
<dbReference type="AlphaFoldDB" id="A0ABC8M6R0"/>
<dbReference type="InterPro" id="IPR013955">
    <property type="entry name" value="Rep_factor-A_C"/>
</dbReference>
<proteinExistence type="predicted"/>
<feature type="domain" description="Replication factor A C-terminal" evidence="2">
    <location>
        <begin position="10"/>
        <end position="96"/>
    </location>
</feature>
<feature type="compositionally biased region" description="Basic and acidic residues" evidence="1">
    <location>
        <begin position="191"/>
        <end position="212"/>
    </location>
</feature>
<evidence type="ECO:0000313" key="3">
    <source>
        <dbReference type="EMBL" id="CAH8391998.1"/>
    </source>
</evidence>
<reference evidence="3 4" key="1">
    <citation type="submission" date="2022-03" db="EMBL/GenBank/DDBJ databases">
        <authorList>
            <person name="Macdonald S."/>
            <person name="Ahmed S."/>
            <person name="Newling K."/>
        </authorList>
    </citation>
    <scope>NUCLEOTIDE SEQUENCE [LARGE SCALE GENOMIC DNA]</scope>
</reference>
<dbReference type="EMBL" id="CAKOAT010975154">
    <property type="protein sequence ID" value="CAH8391998.1"/>
    <property type="molecule type" value="Genomic_DNA"/>
</dbReference>
<feature type="region of interest" description="Disordered" evidence="1">
    <location>
        <begin position="178"/>
        <end position="212"/>
    </location>
</feature>
<dbReference type="Gene3D" id="2.40.50.140">
    <property type="entry name" value="Nucleic acid-binding proteins"/>
    <property type="match status" value="1"/>
</dbReference>
<accession>A0ABC8M6R0</accession>
<comment type="caution">
    <text evidence="3">The sequence shown here is derived from an EMBL/GenBank/DDBJ whole genome shotgun (WGS) entry which is preliminary data.</text>
</comment>
<dbReference type="Proteomes" id="UP001642260">
    <property type="component" value="Unassembled WGS sequence"/>
</dbReference>
<name>A0ABC8M6R0_ERUVS</name>
<organism evidence="3 4">
    <name type="scientific">Eruca vesicaria subsp. sativa</name>
    <name type="common">Garden rocket</name>
    <name type="synonym">Eruca sativa</name>
    <dbReference type="NCBI Taxonomy" id="29727"/>
    <lineage>
        <taxon>Eukaryota</taxon>
        <taxon>Viridiplantae</taxon>
        <taxon>Streptophyta</taxon>
        <taxon>Embryophyta</taxon>
        <taxon>Tracheophyta</taxon>
        <taxon>Spermatophyta</taxon>
        <taxon>Magnoliopsida</taxon>
        <taxon>eudicotyledons</taxon>
        <taxon>Gunneridae</taxon>
        <taxon>Pentapetalae</taxon>
        <taxon>rosids</taxon>
        <taxon>malvids</taxon>
        <taxon>Brassicales</taxon>
        <taxon>Brassicaceae</taxon>
        <taxon>Brassiceae</taxon>
        <taxon>Eruca</taxon>
    </lineage>
</organism>
<keyword evidence="4" id="KW-1185">Reference proteome</keyword>
<evidence type="ECO:0000259" key="2">
    <source>
        <dbReference type="Pfam" id="PF08646"/>
    </source>
</evidence>
<protein>
    <recommendedName>
        <fullName evidence="2">Replication factor A C-terminal domain-containing protein</fullName>
    </recommendedName>
</protein>
<sequence length="212" mass="23177">MRHEGAKVAWFECTGTIDDVVHGSAWYYIACGGCRNKATKGPTTLMCKKCGKADVAGVAEYLTKIFVYDTNDHATFVLLGDVGFELLGKKASELVESYFEVITNSPSYMLESVGDDHVVPVPQALTDTIGQTHKFVSRKSKALTVTKVLRPQTPELENNIEENLVVPSADEALQVDNPAVGPSIGYEESADERVKRNSDMVETEEAKRARCG</sequence>
<evidence type="ECO:0000313" key="4">
    <source>
        <dbReference type="Proteomes" id="UP001642260"/>
    </source>
</evidence>
<gene>
    <name evidence="3" type="ORF">ERUC_LOCUS44481</name>
</gene>
<dbReference type="SUPFAM" id="SSF50249">
    <property type="entry name" value="Nucleic acid-binding proteins"/>
    <property type="match status" value="1"/>
</dbReference>
<dbReference type="InterPro" id="IPR012340">
    <property type="entry name" value="NA-bd_OB-fold"/>
</dbReference>